<feature type="region of interest" description="Disordered" evidence="7">
    <location>
        <begin position="98"/>
        <end position="126"/>
    </location>
</feature>
<evidence type="ECO:0000313" key="9">
    <source>
        <dbReference type="EMBL" id="KAF6020751.1"/>
    </source>
</evidence>
<dbReference type="EMBL" id="VXIV02003146">
    <property type="protein sequence ID" value="KAF6020751.1"/>
    <property type="molecule type" value="Genomic_DNA"/>
</dbReference>
<evidence type="ECO:0000256" key="1">
    <source>
        <dbReference type="ARBA" id="ARBA00004123"/>
    </source>
</evidence>
<feature type="compositionally biased region" description="Polar residues" evidence="7">
    <location>
        <begin position="498"/>
        <end position="527"/>
    </location>
</feature>
<keyword evidence="2" id="KW-0805">Transcription regulation</keyword>
<proteinExistence type="predicted"/>
<feature type="compositionally biased region" description="Low complexity" evidence="7">
    <location>
        <begin position="99"/>
        <end position="111"/>
    </location>
</feature>
<dbReference type="Gene3D" id="1.10.10.60">
    <property type="entry name" value="Homeodomain-like"/>
    <property type="match status" value="2"/>
</dbReference>
<dbReference type="GO" id="GO:0003677">
    <property type="term" value="F:DNA binding"/>
    <property type="evidence" value="ECO:0007669"/>
    <property type="project" value="UniProtKB-UniRule"/>
</dbReference>
<name>A0A7J7J504_BUGNE</name>
<feature type="DNA-binding region" description="H-T-H motif" evidence="6">
    <location>
        <begin position="252"/>
        <end position="272"/>
    </location>
</feature>
<dbReference type="AlphaFoldDB" id="A0A7J7J504"/>
<feature type="domain" description="HTH psq-type" evidence="8">
    <location>
        <begin position="231"/>
        <end position="276"/>
    </location>
</feature>
<keyword evidence="5 6" id="KW-0539">Nucleus</keyword>
<feature type="compositionally biased region" description="Polar residues" evidence="7">
    <location>
        <begin position="435"/>
        <end position="452"/>
    </location>
</feature>
<sequence length="718" mass="79209">MGDCAKLRCVHEKRQIRKELSSWYKKVPYVVGLELVAGSLAGGHMKTLLLPFNDMETEEVEDFEYNKPPVCIFCDSKSTEDVFEPESIPESATYNKQITTDTTPCTTPTTTRHNKDITGSPASSSIPDMQTIEGLNSFYNQLAMTSLLYQQQQLQSAAVVKSALAGRPSTSSNHKQSPLLLGIPADNGFDTQVPPSCSAALNQLSAVAAAETDLKIPEIRRKMKKDLSAKKTYTDTELNAAIEAIKSGTIGTRKAAHMYGVPRSTLRNKVCKSTEMSRQVAEYSGTLSETAALNGSSESPPLSKSDSESQTSSPNNKHSQQRTRTGNGTTNTMAQYNDILMKQLDDLKAKQGINDHLNMLNHHNRILGEMLNPLQFAAAASYPFFMPQYPALTGMTAFDYMNPYASSMMMPYLPELMKNLTQKQLESDRAGQLAASLQPTRKSEPNTSSKQTKVCKDDIKVPAYKPSINHDHPTSLTKSRSKSLSKDQTENLSDLPPNFSTASFLQRMMPSTTSASAPKQSTNTPSKRTFAESSHNSSQQIHSSLQNGCSSGKKRPKRGQYRKYDSELLAQAVRSVQRGEMSVHRAGTHYGVPHSTLEYKVKERHLLRKKKIAENGEHKAHLAVSTPITTAATSMTISNNPQELRQSKTKLSSPKLESNNLNTDVSRNNENLAKELLNIPKPYNLNTSASDLLMKLHDKAHQNAMNEIINGGEKMPVE</sequence>
<feature type="compositionally biased region" description="Polar residues" evidence="7">
    <location>
        <begin position="285"/>
        <end position="295"/>
    </location>
</feature>
<evidence type="ECO:0000256" key="5">
    <source>
        <dbReference type="ARBA" id="ARBA00023242"/>
    </source>
</evidence>
<evidence type="ECO:0000256" key="3">
    <source>
        <dbReference type="ARBA" id="ARBA00023125"/>
    </source>
</evidence>
<feature type="compositionally biased region" description="Low complexity" evidence="7">
    <location>
        <begin position="322"/>
        <end position="331"/>
    </location>
</feature>
<comment type="caution">
    <text evidence="9">The sequence shown here is derived from an EMBL/GenBank/DDBJ whole genome shotgun (WGS) entry which is preliminary data.</text>
</comment>
<keyword evidence="4" id="KW-0804">Transcription</keyword>
<reference evidence="9" key="1">
    <citation type="submission" date="2020-06" db="EMBL/GenBank/DDBJ databases">
        <title>Draft genome of Bugula neritina, a colonial animal packing powerful symbionts and potential medicines.</title>
        <authorList>
            <person name="Rayko M."/>
        </authorList>
    </citation>
    <scope>NUCLEOTIDE SEQUENCE [LARGE SCALE GENOMIC DNA]</scope>
    <source>
        <strain evidence="9">Kwan_BN1</strain>
    </source>
</reference>
<evidence type="ECO:0000256" key="6">
    <source>
        <dbReference type="PROSITE-ProRule" id="PRU00320"/>
    </source>
</evidence>
<dbReference type="PANTHER" id="PTHR21545:SF13">
    <property type="entry name" value="ECDYSONE-INDUCED PROTEIN 93F, ISOFORM C"/>
    <property type="match status" value="1"/>
</dbReference>
<dbReference type="FunFam" id="1.10.10.60:FF:000019">
    <property type="entry name" value="Ligand-dependent corepressor isoform 1"/>
    <property type="match status" value="1"/>
</dbReference>
<evidence type="ECO:0000256" key="2">
    <source>
        <dbReference type="ARBA" id="ARBA00023015"/>
    </source>
</evidence>
<feature type="domain" description="HTH psq-type" evidence="8">
    <location>
        <begin position="555"/>
        <end position="607"/>
    </location>
</feature>
<feature type="region of interest" description="Disordered" evidence="7">
    <location>
        <begin position="424"/>
        <end position="561"/>
    </location>
</feature>
<accession>A0A7J7J504</accession>
<feature type="DNA-binding region" description="H-T-H motif" evidence="6">
    <location>
        <begin position="583"/>
        <end position="603"/>
    </location>
</feature>
<dbReference type="OrthoDB" id="10028342at2759"/>
<evidence type="ECO:0000313" key="10">
    <source>
        <dbReference type="Proteomes" id="UP000593567"/>
    </source>
</evidence>
<organism evidence="9 10">
    <name type="scientific">Bugula neritina</name>
    <name type="common">Brown bryozoan</name>
    <name type="synonym">Sertularia neritina</name>
    <dbReference type="NCBI Taxonomy" id="10212"/>
    <lineage>
        <taxon>Eukaryota</taxon>
        <taxon>Metazoa</taxon>
        <taxon>Spiralia</taxon>
        <taxon>Lophotrochozoa</taxon>
        <taxon>Bryozoa</taxon>
        <taxon>Gymnolaemata</taxon>
        <taxon>Cheilostomatida</taxon>
        <taxon>Flustrina</taxon>
        <taxon>Buguloidea</taxon>
        <taxon>Bugulidae</taxon>
        <taxon>Bugula</taxon>
    </lineage>
</organism>
<evidence type="ECO:0000259" key="8">
    <source>
        <dbReference type="PROSITE" id="PS50960"/>
    </source>
</evidence>
<dbReference type="GO" id="GO:0006357">
    <property type="term" value="P:regulation of transcription by RNA polymerase II"/>
    <property type="evidence" value="ECO:0007669"/>
    <property type="project" value="TreeGrafter"/>
</dbReference>
<dbReference type="Proteomes" id="UP000593567">
    <property type="component" value="Unassembled WGS sequence"/>
</dbReference>
<feature type="compositionally biased region" description="Low complexity" evidence="7">
    <location>
        <begin position="533"/>
        <end position="547"/>
    </location>
</feature>
<feature type="region of interest" description="Disordered" evidence="7">
    <location>
        <begin position="282"/>
        <end position="331"/>
    </location>
</feature>
<feature type="compositionally biased region" description="Basic residues" evidence="7">
    <location>
        <begin position="552"/>
        <end position="561"/>
    </location>
</feature>
<keyword evidence="10" id="KW-1185">Reference proteome</keyword>
<dbReference type="Pfam" id="PF05225">
    <property type="entry name" value="HTH_psq"/>
    <property type="match status" value="2"/>
</dbReference>
<dbReference type="PANTHER" id="PTHR21545">
    <property type="entry name" value="TRANSCRIPTION FACTOR MLR1/2"/>
    <property type="match status" value="1"/>
</dbReference>
<keyword evidence="3 6" id="KW-0238">DNA-binding</keyword>
<evidence type="ECO:0000256" key="4">
    <source>
        <dbReference type="ARBA" id="ARBA00023163"/>
    </source>
</evidence>
<dbReference type="PROSITE" id="PS50960">
    <property type="entry name" value="HTH_PSQ"/>
    <property type="match status" value="2"/>
</dbReference>
<dbReference type="GO" id="GO:0005634">
    <property type="term" value="C:nucleus"/>
    <property type="evidence" value="ECO:0007669"/>
    <property type="project" value="UniProtKB-SubCell"/>
</dbReference>
<dbReference type="InterPro" id="IPR009057">
    <property type="entry name" value="Homeodomain-like_sf"/>
</dbReference>
<dbReference type="InterPro" id="IPR007889">
    <property type="entry name" value="HTH_Psq"/>
</dbReference>
<protein>
    <recommendedName>
        <fullName evidence="8">HTH psq-type domain-containing protein</fullName>
    </recommendedName>
</protein>
<feature type="region of interest" description="Disordered" evidence="7">
    <location>
        <begin position="640"/>
        <end position="665"/>
    </location>
</feature>
<evidence type="ECO:0000256" key="7">
    <source>
        <dbReference type="SAM" id="MobiDB-lite"/>
    </source>
</evidence>
<dbReference type="SUPFAM" id="SSF46689">
    <property type="entry name" value="Homeodomain-like"/>
    <property type="match status" value="2"/>
</dbReference>
<gene>
    <name evidence="9" type="ORF">EB796_020907</name>
</gene>
<comment type="subcellular location">
    <subcellularLocation>
        <location evidence="1 6">Nucleus</location>
    </subcellularLocation>
</comment>